<keyword evidence="3" id="KW-1185">Reference proteome</keyword>
<organism evidence="2 3">
    <name type="scientific">Trinickia symbiotica</name>
    <dbReference type="NCBI Taxonomy" id="863227"/>
    <lineage>
        <taxon>Bacteria</taxon>
        <taxon>Pseudomonadati</taxon>
        <taxon>Pseudomonadota</taxon>
        <taxon>Betaproteobacteria</taxon>
        <taxon>Burkholderiales</taxon>
        <taxon>Burkholderiaceae</taxon>
        <taxon>Trinickia</taxon>
    </lineage>
</organism>
<keyword evidence="1" id="KW-0812">Transmembrane</keyword>
<evidence type="ECO:0000313" key="2">
    <source>
        <dbReference type="EMBL" id="PMS33366.1"/>
    </source>
</evidence>
<name>A0A2N7WV73_9BURK</name>
<keyword evidence="1" id="KW-0472">Membrane</keyword>
<evidence type="ECO:0000256" key="1">
    <source>
        <dbReference type="SAM" id="Phobius"/>
    </source>
</evidence>
<protein>
    <submittedName>
        <fullName evidence="2">Uncharacterized protein</fullName>
    </submittedName>
</protein>
<accession>A0A2N7WV73</accession>
<dbReference type="EMBL" id="PNYC01000018">
    <property type="protein sequence ID" value="PMS33366.1"/>
    <property type="molecule type" value="Genomic_DNA"/>
</dbReference>
<sequence length="68" mass="7730">MRHVRTSVVVVEWLGAPPGKALRLYSRIATFGAWLVYVAIRQIRVRSARRQAPRAFRRLPPVPVLVPA</sequence>
<proteinExistence type="predicted"/>
<keyword evidence="1" id="KW-1133">Transmembrane helix</keyword>
<evidence type="ECO:0000313" key="3">
    <source>
        <dbReference type="Proteomes" id="UP000235777"/>
    </source>
</evidence>
<dbReference type="AlphaFoldDB" id="A0A2N7WV73"/>
<gene>
    <name evidence="2" type="ORF">C0Z20_24200</name>
</gene>
<dbReference type="Proteomes" id="UP000235777">
    <property type="component" value="Unassembled WGS sequence"/>
</dbReference>
<comment type="caution">
    <text evidence="2">The sequence shown here is derived from an EMBL/GenBank/DDBJ whole genome shotgun (WGS) entry which is preliminary data.</text>
</comment>
<feature type="transmembrane region" description="Helical" evidence="1">
    <location>
        <begin position="24"/>
        <end position="40"/>
    </location>
</feature>
<reference evidence="2 3" key="1">
    <citation type="submission" date="2018-01" db="EMBL/GenBank/DDBJ databases">
        <title>Whole genome analyses suggest that Burkholderia sensu lato contains two further novel genera in the rhizoxinica-symbiotica group Mycetohabitans gen. nov., and Trinickia gen. nov.: implications for the evolution of diazotrophy and nodulation in the Burkholderiaceae.</title>
        <authorList>
            <person name="Estrada-de los Santos P."/>
            <person name="Palmer M."/>
            <person name="Chavez-Ramirez B."/>
            <person name="Beukes C."/>
            <person name="Steenkamp E.T."/>
            <person name="Hirsch A.M."/>
            <person name="Manyaka P."/>
            <person name="Maluk M."/>
            <person name="Lafos M."/>
            <person name="Crook M."/>
            <person name="Gross E."/>
            <person name="Simon M.F."/>
            <person name="Bueno dos Reis Junior F."/>
            <person name="Poole P.S."/>
            <person name="Venter S.N."/>
            <person name="James E.K."/>
        </authorList>
    </citation>
    <scope>NUCLEOTIDE SEQUENCE [LARGE SCALE GENOMIC DNA]</scope>
    <source>
        <strain evidence="2 3">JPY 581</strain>
    </source>
</reference>